<keyword evidence="2" id="KW-0472">Membrane</keyword>
<proteinExistence type="predicted"/>
<feature type="region of interest" description="Disordered" evidence="1">
    <location>
        <begin position="318"/>
        <end position="345"/>
    </location>
</feature>
<evidence type="ECO:0000313" key="4">
    <source>
        <dbReference type="EMBL" id="SFT67637.1"/>
    </source>
</evidence>
<feature type="transmembrane region" description="Helical" evidence="2">
    <location>
        <begin position="100"/>
        <end position="123"/>
    </location>
</feature>
<keyword evidence="2" id="KW-0812">Transmembrane</keyword>
<evidence type="ECO:0000313" key="5">
    <source>
        <dbReference type="Proteomes" id="UP000199165"/>
    </source>
</evidence>
<dbReference type="EMBL" id="FPAT01000005">
    <property type="protein sequence ID" value="SFT67637.1"/>
    <property type="molecule type" value="Genomic_DNA"/>
</dbReference>
<evidence type="ECO:0000256" key="2">
    <source>
        <dbReference type="SAM" id="Phobius"/>
    </source>
</evidence>
<feature type="region of interest" description="Disordered" evidence="1">
    <location>
        <begin position="1"/>
        <end position="76"/>
    </location>
</feature>
<dbReference type="STRING" id="995060.SAMN04487904_105304"/>
<organism evidence="4 5">
    <name type="scientific">Actinopolyspora righensis</name>
    <dbReference type="NCBI Taxonomy" id="995060"/>
    <lineage>
        <taxon>Bacteria</taxon>
        <taxon>Bacillati</taxon>
        <taxon>Actinomycetota</taxon>
        <taxon>Actinomycetes</taxon>
        <taxon>Actinopolysporales</taxon>
        <taxon>Actinopolysporaceae</taxon>
        <taxon>Actinopolyspora</taxon>
        <taxon>Actinopolyspora alba group</taxon>
    </lineage>
</organism>
<dbReference type="AlphaFoldDB" id="A0A1I6ZYB3"/>
<dbReference type="Pfam" id="PF26056">
    <property type="entry name" value="DUF8017"/>
    <property type="match status" value="1"/>
</dbReference>
<name>A0A1I6ZYB3_9ACTN</name>
<feature type="compositionally biased region" description="Polar residues" evidence="1">
    <location>
        <begin position="53"/>
        <end position="72"/>
    </location>
</feature>
<feature type="domain" description="DUF8017" evidence="3">
    <location>
        <begin position="153"/>
        <end position="343"/>
    </location>
</feature>
<dbReference type="Proteomes" id="UP000199165">
    <property type="component" value="Unassembled WGS sequence"/>
</dbReference>
<sequence>MADRPGPANGNLPGVTQPPGGPYDNTSGQSGFGPRGGQQYPQWPPHSGGSPGRWSTDSSSSPYGWQSDSNRSGIPGESVYRGFGTFDEPARGGNRRRTRWGVVTGLALAALLLASAITISIYYGTASSPSGGNVAADEERSSTTARTAPPAPEPEIDGWQVGYNERSRFAYDVPQDWSVLPSEQSYTISGVPNVTFHGLVDGPSYRCGNRTLVAGRVVSALVEDEKSMSKTAEGFFEEAVTDFYATNGVDPDVSFEPAEPRETTVEGFDAVRLSGTVTLGDERKSGDGKTGCLPTKATMATLVVRAREHYVVLVASADSERPASAPSAPGEKVVPRIVDSARTVR</sequence>
<feature type="region of interest" description="Disordered" evidence="1">
    <location>
        <begin position="128"/>
        <end position="158"/>
    </location>
</feature>
<gene>
    <name evidence="4" type="ORF">SAMN04487904_105304</name>
</gene>
<accession>A0A1I6ZYB3</accession>
<evidence type="ECO:0000259" key="3">
    <source>
        <dbReference type="Pfam" id="PF26056"/>
    </source>
</evidence>
<keyword evidence="2" id="KW-1133">Transmembrane helix</keyword>
<evidence type="ECO:0000256" key="1">
    <source>
        <dbReference type="SAM" id="MobiDB-lite"/>
    </source>
</evidence>
<reference evidence="5" key="1">
    <citation type="submission" date="2016-10" db="EMBL/GenBank/DDBJ databases">
        <authorList>
            <person name="Varghese N."/>
            <person name="Submissions S."/>
        </authorList>
    </citation>
    <scope>NUCLEOTIDE SEQUENCE [LARGE SCALE GENOMIC DNA]</scope>
    <source>
        <strain evidence="5">DSM 45501</strain>
    </source>
</reference>
<protein>
    <recommendedName>
        <fullName evidence="3">DUF8017 domain-containing protein</fullName>
    </recommendedName>
</protein>
<dbReference type="InterPro" id="IPR058330">
    <property type="entry name" value="DUF8017"/>
</dbReference>
<keyword evidence="5" id="KW-1185">Reference proteome</keyword>